<dbReference type="PANTHER" id="PTHR43201:SF5">
    <property type="entry name" value="MEDIUM-CHAIN ACYL-COA LIGASE ACSF2, MITOCHONDRIAL"/>
    <property type="match status" value="1"/>
</dbReference>
<comment type="caution">
    <text evidence="5">The sequence shown here is derived from an EMBL/GenBank/DDBJ whole genome shotgun (WGS) entry which is preliminary data.</text>
</comment>
<organism evidence="5 6">
    <name type="scientific">Streptomyces kebangsaanensis</name>
    <dbReference type="NCBI Taxonomy" id="864058"/>
    <lineage>
        <taxon>Bacteria</taxon>
        <taxon>Bacillati</taxon>
        <taxon>Actinomycetota</taxon>
        <taxon>Actinomycetes</taxon>
        <taxon>Kitasatosporales</taxon>
        <taxon>Streptomycetaceae</taxon>
        <taxon>Streptomyces</taxon>
    </lineage>
</organism>
<dbReference type="Pfam" id="PF13193">
    <property type="entry name" value="AMP-binding_C"/>
    <property type="match status" value="1"/>
</dbReference>
<keyword evidence="2" id="KW-0436">Ligase</keyword>
<protein>
    <submittedName>
        <fullName evidence="5">AMP-binding protein</fullName>
    </submittedName>
</protein>
<reference evidence="5 6" key="1">
    <citation type="submission" date="2024-10" db="EMBL/GenBank/DDBJ databases">
        <title>The Natural Products Discovery Center: Release of the First 8490 Sequenced Strains for Exploring Actinobacteria Biosynthetic Diversity.</title>
        <authorList>
            <person name="Kalkreuter E."/>
            <person name="Kautsar S.A."/>
            <person name="Yang D."/>
            <person name="Bader C.D."/>
            <person name="Teijaro C.N."/>
            <person name="Fluegel L."/>
            <person name="Davis C.M."/>
            <person name="Simpson J.R."/>
            <person name="Lauterbach L."/>
            <person name="Steele A.D."/>
            <person name="Gui C."/>
            <person name="Meng S."/>
            <person name="Li G."/>
            <person name="Viehrig K."/>
            <person name="Ye F."/>
            <person name="Su P."/>
            <person name="Kiefer A.F."/>
            <person name="Nichols A."/>
            <person name="Cepeda A.J."/>
            <person name="Yan W."/>
            <person name="Fan B."/>
            <person name="Jiang Y."/>
            <person name="Adhikari A."/>
            <person name="Zheng C.-J."/>
            <person name="Schuster L."/>
            <person name="Cowan T.M."/>
            <person name="Smanski M.J."/>
            <person name="Chevrette M.G."/>
            <person name="De Carvalho L.P.S."/>
            <person name="Shen B."/>
        </authorList>
    </citation>
    <scope>NUCLEOTIDE SEQUENCE [LARGE SCALE GENOMIC DNA]</scope>
    <source>
        <strain evidence="5 6">NPDC007147</strain>
    </source>
</reference>
<evidence type="ECO:0000313" key="5">
    <source>
        <dbReference type="EMBL" id="MFE9171372.1"/>
    </source>
</evidence>
<dbReference type="InterPro" id="IPR000873">
    <property type="entry name" value="AMP-dep_synth/lig_dom"/>
</dbReference>
<dbReference type="InterPro" id="IPR045851">
    <property type="entry name" value="AMP-bd_C_sf"/>
</dbReference>
<keyword evidence="6" id="KW-1185">Reference proteome</keyword>
<feature type="domain" description="AMP-binding enzyme C-terminal" evidence="4">
    <location>
        <begin position="447"/>
        <end position="523"/>
    </location>
</feature>
<dbReference type="Proteomes" id="UP001601197">
    <property type="component" value="Unassembled WGS sequence"/>
</dbReference>
<dbReference type="SUPFAM" id="SSF56801">
    <property type="entry name" value="Acetyl-CoA synthetase-like"/>
    <property type="match status" value="1"/>
</dbReference>
<sequence length="535" mass="58512">MSEPSYAHGTDDTPLLGDTIGANLDRAVAAFGDREALVDVPSGRRWTYAGFGAAVDEVARGLLAKGVVKGDRVGVWAVNCPEWVLVQYATARIGAIMVNINPAYRAHELEYVLRQAGISVLVASQTHKSSDYRALVEQVRGTCPDLREAVYIGDASWEALTAAGEKVTGEQLAAAQAELSCDDPINIQYTSGTTGFPKGATLSHHNILNNGYWVGRTVGYTEQDRICIPVPFYHCFGMVMGNLAATSHGACMVIPAPSFEPEATLEAVQQERCTSLYGVPTMFIAELNLPGFASYDLTSLRTGIMAGSPCPVEVMKRVVAEMHMEEVSICYGMTETSPVSLQTRRDDDLEHRTGTVGRVLPHIEVKIVDPATGVTRPRGAEGELCTRGYSVMLGYWNEPEKTAEAVDPGRWMHTGDLAVMREDGYVEIVGRIKDMIIRGGENIYPREVEEFLYGHPKIRDVQVVGVPHETYGEEVLACVIPLDAADPPSLEDLRAFCTDQLAHYKIPSRLRILESFPMTVSGKVRKVELREQYGA</sequence>
<evidence type="ECO:0000259" key="4">
    <source>
        <dbReference type="Pfam" id="PF13193"/>
    </source>
</evidence>
<evidence type="ECO:0000256" key="2">
    <source>
        <dbReference type="ARBA" id="ARBA00022598"/>
    </source>
</evidence>
<dbReference type="Gene3D" id="3.30.300.30">
    <property type="match status" value="1"/>
</dbReference>
<evidence type="ECO:0000259" key="3">
    <source>
        <dbReference type="Pfam" id="PF00501"/>
    </source>
</evidence>
<comment type="similarity">
    <text evidence="1">Belongs to the ATP-dependent AMP-binding enzyme family.</text>
</comment>
<dbReference type="PANTHER" id="PTHR43201">
    <property type="entry name" value="ACYL-COA SYNTHETASE"/>
    <property type="match status" value="1"/>
</dbReference>
<dbReference type="PROSITE" id="PS00455">
    <property type="entry name" value="AMP_BINDING"/>
    <property type="match status" value="1"/>
</dbReference>
<dbReference type="Pfam" id="PF00501">
    <property type="entry name" value="AMP-binding"/>
    <property type="match status" value="1"/>
</dbReference>
<dbReference type="InterPro" id="IPR020845">
    <property type="entry name" value="AMP-binding_CS"/>
</dbReference>
<feature type="domain" description="AMP-dependent synthetase/ligase" evidence="3">
    <location>
        <begin position="25"/>
        <end position="396"/>
    </location>
</feature>
<dbReference type="RefSeq" id="WP_388348225.1">
    <property type="nucleotide sequence ID" value="NZ_JBIAFJ010000014.1"/>
</dbReference>
<dbReference type="Gene3D" id="3.40.50.12780">
    <property type="entry name" value="N-terminal domain of ligase-like"/>
    <property type="match status" value="1"/>
</dbReference>
<evidence type="ECO:0000256" key="1">
    <source>
        <dbReference type="ARBA" id="ARBA00006432"/>
    </source>
</evidence>
<dbReference type="InterPro" id="IPR025110">
    <property type="entry name" value="AMP-bd_C"/>
</dbReference>
<dbReference type="InterPro" id="IPR042099">
    <property type="entry name" value="ANL_N_sf"/>
</dbReference>
<gene>
    <name evidence="5" type="ORF">ACFYNZ_17920</name>
</gene>
<evidence type="ECO:0000313" key="6">
    <source>
        <dbReference type="Proteomes" id="UP001601197"/>
    </source>
</evidence>
<name>A0ABW6KYA2_9ACTN</name>
<proteinExistence type="inferred from homology"/>
<accession>A0ABW6KYA2</accession>
<dbReference type="CDD" id="cd05917">
    <property type="entry name" value="FACL_like_2"/>
    <property type="match status" value="1"/>
</dbReference>
<dbReference type="EMBL" id="JBIAFJ010000014">
    <property type="protein sequence ID" value="MFE9171372.1"/>
    <property type="molecule type" value="Genomic_DNA"/>
</dbReference>